<evidence type="ECO:0000256" key="1">
    <source>
        <dbReference type="ARBA" id="ARBA00005091"/>
    </source>
</evidence>
<keyword evidence="13" id="KW-1185">Reference proteome</keyword>
<keyword evidence="3 10" id="KW-0028">Amino-acid biosynthesis</keyword>
<sequence length="224" mass="24492">MITYLPHRGMRQGKGRIMLAIIDYGVGNLFSLSRSLDYLGVECQITRSLAELKAADRILLPGVGAFGDARQKLVELSLIEPIQELAATGKPFLGICLGMQLLFDSSEEFGTHAGLGLIPGRIVSMQSAFEEAKLNLKVPQIGWNRLNVRKESPLVSGLGEQDFVYYVHSYFAADCQEYVVADSDYGLAIPGIVQKDNVFGTQFHPEKSGAVGLKILKAFTEVPL</sequence>
<accession>A0ABM7XUZ5</accession>
<evidence type="ECO:0000256" key="2">
    <source>
        <dbReference type="ARBA" id="ARBA00011152"/>
    </source>
</evidence>
<keyword evidence="5 10" id="KW-0315">Glutamine amidotransferase</keyword>
<keyword evidence="7 10" id="KW-0456">Lyase</keyword>
<dbReference type="Pfam" id="PF00117">
    <property type="entry name" value="GATase"/>
    <property type="match status" value="1"/>
</dbReference>
<proteinExistence type="inferred from homology"/>
<dbReference type="PANTHER" id="PTHR42701:SF1">
    <property type="entry name" value="IMIDAZOLE GLYCEROL PHOSPHATE SYNTHASE SUBUNIT HISH"/>
    <property type="match status" value="1"/>
</dbReference>
<comment type="catalytic activity">
    <reaction evidence="9 10">
        <text>L-glutamine + H2O = L-glutamate + NH4(+)</text>
        <dbReference type="Rhea" id="RHEA:15889"/>
        <dbReference type="ChEBI" id="CHEBI:15377"/>
        <dbReference type="ChEBI" id="CHEBI:28938"/>
        <dbReference type="ChEBI" id="CHEBI:29985"/>
        <dbReference type="ChEBI" id="CHEBI:58359"/>
        <dbReference type="EC" id="3.5.1.2"/>
    </reaction>
</comment>
<evidence type="ECO:0000256" key="5">
    <source>
        <dbReference type="ARBA" id="ARBA00022962"/>
    </source>
</evidence>
<dbReference type="EC" id="3.5.1.2" evidence="10"/>
<evidence type="ECO:0000256" key="4">
    <source>
        <dbReference type="ARBA" id="ARBA00022801"/>
    </source>
</evidence>
<organism evidence="12 13">
    <name type="scientific">Enterococcus innesii</name>
    <dbReference type="NCBI Taxonomy" id="2839759"/>
    <lineage>
        <taxon>Bacteria</taxon>
        <taxon>Bacillati</taxon>
        <taxon>Bacillota</taxon>
        <taxon>Bacilli</taxon>
        <taxon>Lactobacillales</taxon>
        <taxon>Enterococcaceae</taxon>
        <taxon>Enterococcus</taxon>
    </lineage>
</organism>
<dbReference type="PANTHER" id="PTHR42701">
    <property type="entry name" value="IMIDAZOLE GLYCEROL PHOSPHATE SYNTHASE SUBUNIT HISH"/>
    <property type="match status" value="1"/>
</dbReference>
<feature type="domain" description="Glutamine amidotransferase" evidence="11">
    <location>
        <begin position="21"/>
        <end position="214"/>
    </location>
</feature>
<evidence type="ECO:0000313" key="13">
    <source>
        <dbReference type="Proteomes" id="UP000831692"/>
    </source>
</evidence>
<feature type="active site" evidence="10">
    <location>
        <position position="206"/>
    </location>
</feature>
<dbReference type="Gene3D" id="3.40.50.880">
    <property type="match status" value="1"/>
</dbReference>
<dbReference type="SUPFAM" id="SSF52317">
    <property type="entry name" value="Class I glutamine amidotransferase-like"/>
    <property type="match status" value="1"/>
</dbReference>
<comment type="subunit">
    <text evidence="2 10">Heterodimer of HisH and HisF.</text>
</comment>
<gene>
    <name evidence="10 12" type="primary">hisH</name>
    <name evidence="12" type="ORF">ENLAB_25360</name>
</gene>
<dbReference type="EC" id="4.3.2.10" evidence="10"/>
<dbReference type="HAMAP" id="MF_00278">
    <property type="entry name" value="HisH"/>
    <property type="match status" value="1"/>
</dbReference>
<dbReference type="PROSITE" id="PS51273">
    <property type="entry name" value="GATASE_TYPE_1"/>
    <property type="match status" value="1"/>
</dbReference>
<evidence type="ECO:0000256" key="3">
    <source>
        <dbReference type="ARBA" id="ARBA00022605"/>
    </source>
</evidence>
<evidence type="ECO:0000256" key="7">
    <source>
        <dbReference type="ARBA" id="ARBA00023239"/>
    </source>
</evidence>
<evidence type="ECO:0000313" key="12">
    <source>
        <dbReference type="EMBL" id="BDG68972.1"/>
    </source>
</evidence>
<feature type="active site" evidence="10">
    <location>
        <position position="204"/>
    </location>
</feature>
<evidence type="ECO:0000256" key="10">
    <source>
        <dbReference type="HAMAP-Rule" id="MF_00278"/>
    </source>
</evidence>
<evidence type="ECO:0000259" key="11">
    <source>
        <dbReference type="Pfam" id="PF00117"/>
    </source>
</evidence>
<dbReference type="InterPro" id="IPR017926">
    <property type="entry name" value="GATASE"/>
</dbReference>
<dbReference type="CDD" id="cd01748">
    <property type="entry name" value="GATase1_IGP_Synthase"/>
    <property type="match status" value="1"/>
</dbReference>
<dbReference type="InterPro" id="IPR029062">
    <property type="entry name" value="Class_I_gatase-like"/>
</dbReference>
<dbReference type="Proteomes" id="UP000831692">
    <property type="component" value="Chromosome"/>
</dbReference>
<dbReference type="NCBIfam" id="TIGR01855">
    <property type="entry name" value="IMP_synth_hisH"/>
    <property type="match status" value="1"/>
</dbReference>
<comment type="function">
    <text evidence="10">IGPS catalyzes the conversion of PRFAR and glutamine to IGP, AICAR and glutamate. The HisH subunit catalyzes the hydrolysis of glutamine to glutamate and ammonia as part of the synthesis of IGP and AICAR. The resulting ammonia molecule is channeled to the active site of HisF.</text>
</comment>
<evidence type="ECO:0000256" key="8">
    <source>
        <dbReference type="ARBA" id="ARBA00047838"/>
    </source>
</evidence>
<dbReference type="InterPro" id="IPR010139">
    <property type="entry name" value="Imidazole-glycPsynth_HisH"/>
</dbReference>
<keyword evidence="10" id="KW-0963">Cytoplasm</keyword>
<evidence type="ECO:0000256" key="6">
    <source>
        <dbReference type="ARBA" id="ARBA00023102"/>
    </source>
</evidence>
<comment type="pathway">
    <text evidence="1 10">Amino-acid biosynthesis; L-histidine biosynthesis; L-histidine from 5-phospho-alpha-D-ribose 1-diphosphate: step 5/9.</text>
</comment>
<comment type="catalytic activity">
    <reaction evidence="8 10">
        <text>5-[(5-phospho-1-deoxy-D-ribulos-1-ylimino)methylamino]-1-(5-phospho-beta-D-ribosyl)imidazole-4-carboxamide + L-glutamine = D-erythro-1-(imidazol-4-yl)glycerol 3-phosphate + 5-amino-1-(5-phospho-beta-D-ribosyl)imidazole-4-carboxamide + L-glutamate + H(+)</text>
        <dbReference type="Rhea" id="RHEA:24793"/>
        <dbReference type="ChEBI" id="CHEBI:15378"/>
        <dbReference type="ChEBI" id="CHEBI:29985"/>
        <dbReference type="ChEBI" id="CHEBI:58278"/>
        <dbReference type="ChEBI" id="CHEBI:58359"/>
        <dbReference type="ChEBI" id="CHEBI:58475"/>
        <dbReference type="ChEBI" id="CHEBI:58525"/>
        <dbReference type="EC" id="4.3.2.10"/>
    </reaction>
</comment>
<feature type="active site" description="Nucleophile" evidence="10">
    <location>
        <position position="96"/>
    </location>
</feature>
<keyword evidence="6 10" id="KW-0368">Histidine biosynthesis</keyword>
<evidence type="ECO:0000256" key="9">
    <source>
        <dbReference type="ARBA" id="ARBA00049534"/>
    </source>
</evidence>
<dbReference type="EMBL" id="AP025635">
    <property type="protein sequence ID" value="BDG68972.1"/>
    <property type="molecule type" value="Genomic_DNA"/>
</dbReference>
<reference evidence="12 13" key="1">
    <citation type="submission" date="2022-03" db="EMBL/GenBank/DDBJ databases">
        <title>Complete genome sequence of Enterococcus innesii DB-1.</title>
        <authorList>
            <person name="Fukuda D."/>
            <person name="Nolasco-Hipolito C."/>
        </authorList>
    </citation>
    <scope>NUCLEOTIDE SEQUENCE [LARGE SCALE GENOMIC DNA]</scope>
    <source>
        <strain evidence="12 13">DB-1</strain>
    </source>
</reference>
<keyword evidence="4 10" id="KW-0378">Hydrolase</keyword>
<protein>
    <recommendedName>
        <fullName evidence="10">Imidazole glycerol phosphate synthase subunit HisH</fullName>
        <ecNumber evidence="10">4.3.2.10</ecNumber>
    </recommendedName>
    <alternativeName>
        <fullName evidence="10">IGP synthase glutaminase subunit</fullName>
        <ecNumber evidence="10">3.5.1.2</ecNumber>
    </alternativeName>
    <alternativeName>
        <fullName evidence="10">IGP synthase subunit HisH</fullName>
    </alternativeName>
    <alternativeName>
        <fullName evidence="10">ImGP synthase subunit HisH</fullName>
        <shortName evidence="10">IGPS subunit HisH</shortName>
    </alternativeName>
</protein>
<dbReference type="PIRSF" id="PIRSF000495">
    <property type="entry name" value="Amidotransf_hisH"/>
    <property type="match status" value="1"/>
</dbReference>
<comment type="subcellular location">
    <subcellularLocation>
        <location evidence="10">Cytoplasm</location>
    </subcellularLocation>
</comment>
<name>A0ABM7XUZ5_9ENTE</name>